<dbReference type="InterPro" id="IPR011055">
    <property type="entry name" value="Dup_hybrid_motif"/>
</dbReference>
<dbReference type="EMBL" id="JABEPP010000001">
    <property type="protein sequence ID" value="NNM70899.1"/>
    <property type="molecule type" value="Genomic_DNA"/>
</dbReference>
<dbReference type="InterPro" id="IPR050570">
    <property type="entry name" value="Cell_wall_metabolism_enzyme"/>
</dbReference>
<evidence type="ECO:0000259" key="9">
    <source>
        <dbReference type="Pfam" id="PF01551"/>
    </source>
</evidence>
<evidence type="ECO:0000313" key="10">
    <source>
        <dbReference type="EMBL" id="NNM70899.1"/>
    </source>
</evidence>
<dbReference type="PANTHER" id="PTHR21666:SF288">
    <property type="entry name" value="CELL DIVISION PROTEIN YTFB"/>
    <property type="match status" value="1"/>
</dbReference>
<evidence type="ECO:0000256" key="8">
    <source>
        <dbReference type="SAM" id="MobiDB-lite"/>
    </source>
</evidence>
<evidence type="ECO:0000256" key="4">
    <source>
        <dbReference type="ARBA" id="ARBA00022801"/>
    </source>
</evidence>
<keyword evidence="2" id="KW-0645">Protease</keyword>
<proteinExistence type="predicted"/>
<feature type="coiled-coil region" evidence="7">
    <location>
        <begin position="84"/>
        <end position="111"/>
    </location>
</feature>
<dbReference type="PANTHER" id="PTHR21666">
    <property type="entry name" value="PEPTIDASE-RELATED"/>
    <property type="match status" value="1"/>
</dbReference>
<evidence type="ECO:0000256" key="2">
    <source>
        <dbReference type="ARBA" id="ARBA00022670"/>
    </source>
</evidence>
<dbReference type="SUPFAM" id="SSF51261">
    <property type="entry name" value="Duplicated hybrid motif"/>
    <property type="match status" value="1"/>
</dbReference>
<keyword evidence="11" id="KW-1185">Reference proteome</keyword>
<feature type="region of interest" description="Disordered" evidence="8">
    <location>
        <begin position="423"/>
        <end position="443"/>
    </location>
</feature>
<dbReference type="CDD" id="cd12797">
    <property type="entry name" value="M23_peptidase"/>
    <property type="match status" value="1"/>
</dbReference>
<dbReference type="AlphaFoldDB" id="A0A849I3D7"/>
<organism evidence="10 11">
    <name type="scientific">Enterovirga aerilata</name>
    <dbReference type="NCBI Taxonomy" id="2730920"/>
    <lineage>
        <taxon>Bacteria</taxon>
        <taxon>Pseudomonadati</taxon>
        <taxon>Pseudomonadota</taxon>
        <taxon>Alphaproteobacteria</taxon>
        <taxon>Hyphomicrobiales</taxon>
        <taxon>Methylobacteriaceae</taxon>
        <taxon>Enterovirga</taxon>
    </lineage>
</organism>
<evidence type="ECO:0000256" key="6">
    <source>
        <dbReference type="ARBA" id="ARBA00023049"/>
    </source>
</evidence>
<comment type="caution">
    <text evidence="10">The sequence shown here is derived from an EMBL/GenBank/DDBJ whole genome shotgun (WGS) entry which is preliminary data.</text>
</comment>
<evidence type="ECO:0000256" key="5">
    <source>
        <dbReference type="ARBA" id="ARBA00022833"/>
    </source>
</evidence>
<keyword evidence="3" id="KW-0479">Metal-binding</keyword>
<accession>A0A849I3D7</accession>
<evidence type="ECO:0000313" key="11">
    <source>
        <dbReference type="Proteomes" id="UP000564885"/>
    </source>
</evidence>
<name>A0A849I3D7_9HYPH</name>
<keyword evidence="5" id="KW-0862">Zinc</keyword>
<feature type="coiled-coil region" evidence="7">
    <location>
        <begin position="242"/>
        <end position="287"/>
    </location>
</feature>
<dbReference type="Proteomes" id="UP000564885">
    <property type="component" value="Unassembled WGS sequence"/>
</dbReference>
<feature type="coiled-coil region" evidence="7">
    <location>
        <begin position="186"/>
        <end position="213"/>
    </location>
</feature>
<keyword evidence="7" id="KW-0175">Coiled coil</keyword>
<gene>
    <name evidence="10" type="ORF">HJG44_00630</name>
</gene>
<keyword evidence="4" id="KW-0378">Hydrolase</keyword>
<keyword evidence="6" id="KW-0482">Metalloprotease</keyword>
<protein>
    <submittedName>
        <fullName evidence="10">Peptidoglycan DD-metalloendopeptidase family protein</fullName>
    </submittedName>
</protein>
<dbReference type="Gene3D" id="2.70.70.10">
    <property type="entry name" value="Glucose Permease (Domain IIA)"/>
    <property type="match status" value="1"/>
</dbReference>
<dbReference type="Pfam" id="PF01551">
    <property type="entry name" value="Peptidase_M23"/>
    <property type="match status" value="1"/>
</dbReference>
<evidence type="ECO:0000256" key="3">
    <source>
        <dbReference type="ARBA" id="ARBA00022723"/>
    </source>
</evidence>
<comment type="cofactor">
    <cofactor evidence="1">
        <name>Zn(2+)</name>
        <dbReference type="ChEBI" id="CHEBI:29105"/>
    </cofactor>
</comment>
<evidence type="ECO:0000256" key="1">
    <source>
        <dbReference type="ARBA" id="ARBA00001947"/>
    </source>
</evidence>
<dbReference type="GO" id="GO:0006508">
    <property type="term" value="P:proteolysis"/>
    <property type="evidence" value="ECO:0007669"/>
    <property type="project" value="UniProtKB-KW"/>
</dbReference>
<dbReference type="GO" id="GO:0046872">
    <property type="term" value="F:metal ion binding"/>
    <property type="evidence" value="ECO:0007669"/>
    <property type="project" value="UniProtKB-KW"/>
</dbReference>
<feature type="domain" description="M23ase beta-sheet core" evidence="9">
    <location>
        <begin position="328"/>
        <end position="429"/>
    </location>
</feature>
<dbReference type="PROSITE" id="PS51257">
    <property type="entry name" value="PROKAR_LIPOPROTEIN"/>
    <property type="match status" value="1"/>
</dbReference>
<dbReference type="RefSeq" id="WP_171216425.1">
    <property type="nucleotide sequence ID" value="NZ_JABEPP010000001.1"/>
</dbReference>
<evidence type="ECO:0000256" key="7">
    <source>
        <dbReference type="SAM" id="Coils"/>
    </source>
</evidence>
<reference evidence="10 11" key="1">
    <citation type="submission" date="2020-04" db="EMBL/GenBank/DDBJ databases">
        <title>Enterovirga sp. isolate from soil.</title>
        <authorList>
            <person name="Chea S."/>
            <person name="Kim D.-U."/>
        </authorList>
    </citation>
    <scope>NUCLEOTIDE SEQUENCE [LARGE SCALE GENOMIC DNA]</scope>
    <source>
        <strain evidence="10 11">DB1703</strain>
    </source>
</reference>
<sequence length="443" mass="47525">MVKAAIPGMALLVALAGSCQQGVAQDRSSEIEARAAAKEAERLRREEALRELDRRAAESREAGRKLASEIEALRTDNARLSSALVATAARIRDTEASMRALEAELATIEGSETALRDSLESRRAVIADVLAALQRLGRGAAPAMLVRPEDILAAIRSAILLGAVVPGLRDEAQSLATDLGELVRLRDLRQANRAALERELDLLRQDDERLQVLVRLRSDRLKAAEASLGEERARSAALGAEARSLKELVDRLDGELGAARREAEAERRRAEAEARQVRERFAAASSRDPARLAPKIPFAEARGTLARPVIGPVAREFGAPDGQGGTMRGIVIATRPKALVTSPADGWVSYAGPFRSFGRLLIINAGDGYYLLLAGMDRISVETGQFVLAGEPVGQMGEGASSSAALSVVEGNGPALYVEFRKDGGPVDPRPWWAKSQSERVRG</sequence>
<dbReference type="Gene3D" id="6.10.250.3150">
    <property type="match status" value="1"/>
</dbReference>
<dbReference type="InterPro" id="IPR016047">
    <property type="entry name" value="M23ase_b-sheet_dom"/>
</dbReference>
<dbReference type="GO" id="GO:0004222">
    <property type="term" value="F:metalloendopeptidase activity"/>
    <property type="evidence" value="ECO:0007669"/>
    <property type="project" value="TreeGrafter"/>
</dbReference>